<keyword evidence="1" id="KW-1133">Transmembrane helix</keyword>
<comment type="caution">
    <text evidence="2">The sequence shown here is derived from an EMBL/GenBank/DDBJ whole genome shotgun (WGS) entry which is preliminary data.</text>
</comment>
<keyword evidence="3" id="KW-1185">Reference proteome</keyword>
<evidence type="ECO:0000313" key="3">
    <source>
        <dbReference type="Proteomes" id="UP001432322"/>
    </source>
</evidence>
<evidence type="ECO:0000313" key="2">
    <source>
        <dbReference type="EMBL" id="GMT20532.1"/>
    </source>
</evidence>
<gene>
    <name evidence="2" type="ORF">PFISCL1PPCAC_11829</name>
</gene>
<organism evidence="2 3">
    <name type="scientific">Pristionchus fissidentatus</name>
    <dbReference type="NCBI Taxonomy" id="1538716"/>
    <lineage>
        <taxon>Eukaryota</taxon>
        <taxon>Metazoa</taxon>
        <taxon>Ecdysozoa</taxon>
        <taxon>Nematoda</taxon>
        <taxon>Chromadorea</taxon>
        <taxon>Rhabditida</taxon>
        <taxon>Rhabditina</taxon>
        <taxon>Diplogasteromorpha</taxon>
        <taxon>Diplogasteroidea</taxon>
        <taxon>Neodiplogasteridae</taxon>
        <taxon>Pristionchus</taxon>
    </lineage>
</organism>
<keyword evidence="1" id="KW-0472">Membrane</keyword>
<reference evidence="2" key="1">
    <citation type="submission" date="2023-10" db="EMBL/GenBank/DDBJ databases">
        <title>Genome assembly of Pristionchus species.</title>
        <authorList>
            <person name="Yoshida K."/>
            <person name="Sommer R.J."/>
        </authorList>
    </citation>
    <scope>NUCLEOTIDE SEQUENCE</scope>
    <source>
        <strain evidence="2">RS5133</strain>
    </source>
</reference>
<feature type="non-terminal residue" evidence="2">
    <location>
        <position position="1"/>
    </location>
</feature>
<evidence type="ECO:0000256" key="1">
    <source>
        <dbReference type="SAM" id="Phobius"/>
    </source>
</evidence>
<dbReference type="AlphaFoldDB" id="A0AAV5VR75"/>
<dbReference type="EMBL" id="BTSY01000003">
    <property type="protein sequence ID" value="GMT20532.1"/>
    <property type="molecule type" value="Genomic_DNA"/>
</dbReference>
<accession>A0AAV5VR75</accession>
<sequence length="73" mass="8495">HLTPNRIHHYGSYQEALRQFLQELDEPAALSQTVSGLSMFAPLMFFHVYLVKDNVWQLSKQVFNSTKSNNNQK</sequence>
<feature type="transmembrane region" description="Helical" evidence="1">
    <location>
        <begin position="29"/>
        <end position="51"/>
    </location>
</feature>
<name>A0AAV5VR75_9BILA</name>
<keyword evidence="1" id="KW-0812">Transmembrane</keyword>
<protein>
    <submittedName>
        <fullName evidence="2">Uncharacterized protein</fullName>
    </submittedName>
</protein>
<dbReference type="Proteomes" id="UP001432322">
    <property type="component" value="Unassembled WGS sequence"/>
</dbReference>
<proteinExistence type="predicted"/>